<dbReference type="Proteomes" id="UP000230671">
    <property type="component" value="Unassembled WGS sequence"/>
</dbReference>
<dbReference type="AlphaFoldDB" id="A0A2H0B1S5"/>
<evidence type="ECO:0000313" key="3">
    <source>
        <dbReference type="Proteomes" id="UP000230671"/>
    </source>
</evidence>
<accession>A0A2H0B1S5</accession>
<feature type="signal peptide" evidence="1">
    <location>
        <begin position="1"/>
        <end position="30"/>
    </location>
</feature>
<name>A0A2H0B1S5_9BACT</name>
<dbReference type="EMBL" id="PCSO01000076">
    <property type="protein sequence ID" value="PIP50868.1"/>
    <property type="molecule type" value="Genomic_DNA"/>
</dbReference>
<reference evidence="2 3" key="1">
    <citation type="submission" date="2017-09" db="EMBL/GenBank/DDBJ databases">
        <title>Depth-based differentiation of microbial function through sediment-hosted aquifers and enrichment of novel symbionts in the deep terrestrial subsurface.</title>
        <authorList>
            <person name="Probst A.J."/>
            <person name="Ladd B."/>
            <person name="Jarett J.K."/>
            <person name="Geller-Mcgrath D.E."/>
            <person name="Sieber C.M."/>
            <person name="Emerson J.B."/>
            <person name="Anantharaman K."/>
            <person name="Thomas B.C."/>
            <person name="Malmstrom R."/>
            <person name="Stieglmeier M."/>
            <person name="Klingl A."/>
            <person name="Woyke T."/>
            <person name="Ryan C.M."/>
            <person name="Banfield J.F."/>
        </authorList>
    </citation>
    <scope>NUCLEOTIDE SEQUENCE [LARGE SCALE GENOMIC DNA]</scope>
    <source>
        <strain evidence="2">CG23_combo_of_CG06-09_8_20_14_all_41_73</strain>
    </source>
</reference>
<comment type="caution">
    <text evidence="2">The sequence shown here is derived from an EMBL/GenBank/DDBJ whole genome shotgun (WGS) entry which is preliminary data.</text>
</comment>
<gene>
    <name evidence="2" type="ORF">COX11_01795</name>
</gene>
<evidence type="ECO:0000313" key="2">
    <source>
        <dbReference type="EMBL" id="PIP50868.1"/>
    </source>
</evidence>
<sequence>MPKEAKTVNKAGIAVVMLVVVVFFSNPAVAAEQWRKFKADEYIVNYPAGFTVRHTPDGTYFTSRDKTVEFYVYSAWMGRLAEDYPYKVQPRETTIKLSHDWARGREYAFIRANDGTYLRQYVDVRDGRCFRVFGIKYKSEAAYKKYKPLYDKFIRSFKSCGGDDP</sequence>
<evidence type="ECO:0000256" key="1">
    <source>
        <dbReference type="SAM" id="SignalP"/>
    </source>
</evidence>
<organism evidence="2 3">
    <name type="scientific">Candidatus Berkelbacteria bacterium CG23_combo_of_CG06-09_8_20_14_all_41_73</name>
    <dbReference type="NCBI Taxonomy" id="1974519"/>
    <lineage>
        <taxon>Bacteria</taxon>
        <taxon>Candidatus Berkelbacteria</taxon>
    </lineage>
</organism>
<feature type="chain" id="PRO_5013822872" evidence="1">
    <location>
        <begin position="31"/>
        <end position="165"/>
    </location>
</feature>
<proteinExistence type="predicted"/>
<keyword evidence="1" id="KW-0732">Signal</keyword>
<protein>
    <submittedName>
        <fullName evidence="2">Uncharacterized protein</fullName>
    </submittedName>
</protein>